<proteinExistence type="predicted"/>
<reference evidence="1 2" key="2">
    <citation type="submission" date="2021-08" db="EMBL/GenBank/DDBJ databases">
        <title>Rheinheimera aquimaris sp. nov., isolated from seawater of the East Sea in Korea.</title>
        <authorList>
            <person name="Kim K.H."/>
            <person name="Wenting R."/>
            <person name="Kim K.R."/>
            <person name="Jeon C.O."/>
        </authorList>
    </citation>
    <scope>NUCLEOTIDE SEQUENCE [LARGE SCALE GENOMIC DNA]</scope>
    <source>
        <strain evidence="1 2">MA-13</strain>
    </source>
</reference>
<dbReference type="Proteomes" id="UP000663814">
    <property type="component" value="Unassembled WGS sequence"/>
</dbReference>
<keyword evidence="2" id="KW-1185">Reference proteome</keyword>
<protein>
    <recommendedName>
        <fullName evidence="3">Tip attachment protein J domain-containing protein</fullName>
    </recommendedName>
</protein>
<gene>
    <name evidence="1" type="ORF">I4W93_011085</name>
</gene>
<comment type="caution">
    <text evidence="1">The sequence shown here is derived from an EMBL/GenBank/DDBJ whole genome shotgun (WGS) entry which is preliminary data.</text>
</comment>
<dbReference type="EMBL" id="JAERPS020000003">
    <property type="protein sequence ID" value="MBZ9612137.1"/>
    <property type="molecule type" value="Genomic_DNA"/>
</dbReference>
<sequence length="474" mass="50701">MTYEQWLATPGLYRCVLVELDYIDAGIAKSAYFSSAAFVSAGTDSPAHTAYDPFVIGGMDFERSLAEVFTGATSTRTADVELVAIPATAWLAGANVAGQAIRIYLGDKAWPKADFGQVITGICDGIWPDANSVRIKFKDMAKALQQPVLTSRHTSGNADGELKPLCLGRCYNISPQLTDAGSHIYMFNSVASEAVSAVRFNGDVVAPADYTVDLAAGTITFSVFPVGDVTMDVDGAKIAGTWLQSASQIIGYLCDRVGITADISGLPGYQLGLYLTDDTQLSTALDDICASVGGYWLFDRLGQFTCRAFNGVPVTQTAAITDDQNLYASRTPRRRITALHELTLGYARNWTPLSTIAASIYENTPDVAKRLASEEQTVTQSAPAVLTAYADAQTLTVSTLIVSEADANTEATRRMALSAAPRYVYETQQLAAPLQWQLGDGATLQTPGTNGSDAVITKLAENPLKGAVRVEFWQ</sequence>
<reference evidence="1 2" key="1">
    <citation type="submission" date="2020-12" db="EMBL/GenBank/DDBJ databases">
        <authorList>
            <person name="Ruan W."/>
            <person name="Khan S.A."/>
            <person name="Jeon C.O."/>
        </authorList>
    </citation>
    <scope>NUCLEOTIDE SEQUENCE [LARGE SCALE GENOMIC DNA]</scope>
    <source>
        <strain evidence="1 2">MA-13</strain>
    </source>
</reference>
<organism evidence="1 2">
    <name type="scientific">Rheinheimera maricola</name>
    <dbReference type="NCBI Taxonomy" id="2793282"/>
    <lineage>
        <taxon>Bacteria</taxon>
        <taxon>Pseudomonadati</taxon>
        <taxon>Pseudomonadota</taxon>
        <taxon>Gammaproteobacteria</taxon>
        <taxon>Chromatiales</taxon>
        <taxon>Chromatiaceae</taxon>
        <taxon>Rheinheimera</taxon>
    </lineage>
</organism>
<accession>A0ABS7XBZ2</accession>
<evidence type="ECO:0000313" key="2">
    <source>
        <dbReference type="Proteomes" id="UP000663814"/>
    </source>
</evidence>
<evidence type="ECO:0008006" key="3">
    <source>
        <dbReference type="Google" id="ProtNLM"/>
    </source>
</evidence>
<dbReference type="RefSeq" id="WP_205310859.1">
    <property type="nucleotide sequence ID" value="NZ_JAERPS020000003.1"/>
</dbReference>
<evidence type="ECO:0000313" key="1">
    <source>
        <dbReference type="EMBL" id="MBZ9612137.1"/>
    </source>
</evidence>
<name>A0ABS7XBZ2_9GAMM</name>